<protein>
    <recommendedName>
        <fullName evidence="3">DUF4241 domain-containing protein</fullName>
    </recommendedName>
</protein>
<gene>
    <name evidence="1" type="ORF">ACH3VR_11340</name>
</gene>
<evidence type="ECO:0000313" key="1">
    <source>
        <dbReference type="EMBL" id="MFH8250951.1"/>
    </source>
</evidence>
<evidence type="ECO:0008006" key="3">
    <source>
        <dbReference type="Google" id="ProtNLM"/>
    </source>
</evidence>
<accession>A0ABW7Q8H5</accession>
<dbReference type="RefSeq" id="WP_397556399.1">
    <property type="nucleotide sequence ID" value="NZ_JBIQWL010000003.1"/>
</dbReference>
<dbReference type="Proteomes" id="UP001610861">
    <property type="component" value="Unassembled WGS sequence"/>
</dbReference>
<sequence>MSAPSAAPAEEAAGAERLSLAGESYSLEPGTYVFTEFGVPLQITVPEGWEYNPGGWFLSTPETFVKLATAATVPVDACAWSTPLSEVGPSVADLAGAMAATTSTTTTEPTEIEIDGYSGLQFDVAVEEGVVIEDCRDSHICIHSEYRGDCTRFYHEGVGERETYRIVDLDGERALLAVGQWDGQADADEWQEAQAVFHSIRFAAE</sequence>
<dbReference type="EMBL" id="JBIQWL010000003">
    <property type="protein sequence ID" value="MFH8250951.1"/>
    <property type="molecule type" value="Genomic_DNA"/>
</dbReference>
<proteinExistence type="predicted"/>
<comment type="caution">
    <text evidence="1">The sequence shown here is derived from an EMBL/GenBank/DDBJ whole genome shotgun (WGS) entry which is preliminary data.</text>
</comment>
<name>A0ABW7Q8H5_9MICO</name>
<reference evidence="1 2" key="1">
    <citation type="submission" date="2024-09" db="EMBL/GenBank/DDBJ databases">
        <authorList>
            <person name="Pan X."/>
        </authorList>
    </citation>
    <scope>NUCLEOTIDE SEQUENCE [LARGE SCALE GENOMIC DNA]</scope>
    <source>
        <strain evidence="1 2">B2969</strain>
    </source>
</reference>
<keyword evidence="2" id="KW-1185">Reference proteome</keyword>
<organism evidence="1 2">
    <name type="scientific">Microbacterium alkaliflavum</name>
    <dbReference type="NCBI Taxonomy" id="3248839"/>
    <lineage>
        <taxon>Bacteria</taxon>
        <taxon>Bacillati</taxon>
        <taxon>Actinomycetota</taxon>
        <taxon>Actinomycetes</taxon>
        <taxon>Micrococcales</taxon>
        <taxon>Microbacteriaceae</taxon>
        <taxon>Microbacterium</taxon>
    </lineage>
</organism>
<evidence type="ECO:0000313" key="2">
    <source>
        <dbReference type="Proteomes" id="UP001610861"/>
    </source>
</evidence>